<dbReference type="OrthoDB" id="1098628at2"/>
<dbReference type="SUPFAM" id="SSF56349">
    <property type="entry name" value="DNA breaking-rejoining enzymes"/>
    <property type="match status" value="1"/>
</dbReference>
<dbReference type="InterPro" id="IPR010998">
    <property type="entry name" value="Integrase_recombinase_N"/>
</dbReference>
<gene>
    <name evidence="5" type="ORF">DQQ10_00460</name>
</gene>
<sequence length="417" mass="48354">MTTNTRRTFNQIFYPKKSKATLSYALMYLRLTVNGERSEFTINREIELKDWNDQSRRMNGKTPKAKEFNSYLDAVEFRIYEIYKELVANGEQITGDIIKAKFHGVDIDKPRMLLEIFEEHNKQFGELVGKDFSKGSLKRFKVVVKALEEFLQWKFQITDISIKKLNFEFINDFEFYLKSVRNCSHNTVMGYVKKLKKIVRQCVAKDWLDKDPFMAYKVTLRETHRTVLNEEELKIMSEKTLIGRMDQIRDIFLFSCYTGLAYSDVEKLTAAEISTGIDGEKWIMTTRTKTDTATRVPLLPPSLAILAKYEGRPDLLYSGRLLPVVSNQRMNGYLKELADQCGIQKLLTFHCARHTFATTVTLTNGVPIETVGKMLGHKSLRTTQQYAKILDRKVSDDMLKLRSKFQLPSNSEKAKES</sequence>
<keyword evidence="3" id="KW-0233">DNA recombination</keyword>
<proteinExistence type="inferred from homology"/>
<dbReference type="InterPro" id="IPR025269">
    <property type="entry name" value="SAM-like_dom"/>
</dbReference>
<comment type="similarity">
    <text evidence="1">Belongs to the 'phage' integrase family.</text>
</comment>
<dbReference type="Pfam" id="PF00589">
    <property type="entry name" value="Phage_integrase"/>
    <property type="match status" value="1"/>
</dbReference>
<dbReference type="PANTHER" id="PTHR30349">
    <property type="entry name" value="PHAGE INTEGRASE-RELATED"/>
    <property type="match status" value="1"/>
</dbReference>
<name>A0A364Y8E1_9BACT</name>
<feature type="domain" description="Tyr recombinase" evidence="4">
    <location>
        <begin position="223"/>
        <end position="400"/>
    </location>
</feature>
<evidence type="ECO:0000313" key="5">
    <source>
        <dbReference type="EMBL" id="RAW02619.1"/>
    </source>
</evidence>
<keyword evidence="2" id="KW-0238">DNA-binding</keyword>
<dbReference type="AlphaFoldDB" id="A0A364Y8E1"/>
<dbReference type="Pfam" id="PF13102">
    <property type="entry name" value="Phage_int_SAM_5"/>
    <property type="match status" value="1"/>
</dbReference>
<dbReference type="Proteomes" id="UP000251889">
    <property type="component" value="Unassembled WGS sequence"/>
</dbReference>
<dbReference type="GO" id="GO:0006310">
    <property type="term" value="P:DNA recombination"/>
    <property type="evidence" value="ECO:0007669"/>
    <property type="project" value="UniProtKB-KW"/>
</dbReference>
<accession>A0A364Y8E1</accession>
<keyword evidence="6" id="KW-1185">Reference proteome</keyword>
<reference evidence="5 6" key="1">
    <citation type="submission" date="2018-06" db="EMBL/GenBank/DDBJ databases">
        <title>Chryseolinea flavus sp. nov., a member of the phylum Bacteroidetes isolated from soil.</title>
        <authorList>
            <person name="Li Y."/>
            <person name="Wang J."/>
        </authorList>
    </citation>
    <scope>NUCLEOTIDE SEQUENCE [LARGE SCALE GENOMIC DNA]</scope>
    <source>
        <strain evidence="5 6">SDU1-6</strain>
    </source>
</reference>
<evidence type="ECO:0000256" key="2">
    <source>
        <dbReference type="ARBA" id="ARBA00023125"/>
    </source>
</evidence>
<dbReference type="InterPro" id="IPR013762">
    <property type="entry name" value="Integrase-like_cat_sf"/>
</dbReference>
<dbReference type="Pfam" id="PF17293">
    <property type="entry name" value="Arm-DNA-bind_5"/>
    <property type="match status" value="1"/>
</dbReference>
<dbReference type="RefSeq" id="WP_112744836.1">
    <property type="nucleotide sequence ID" value="NZ_QMFY01000001.1"/>
</dbReference>
<dbReference type="GO" id="GO:0003677">
    <property type="term" value="F:DNA binding"/>
    <property type="evidence" value="ECO:0007669"/>
    <property type="project" value="UniProtKB-KW"/>
</dbReference>
<dbReference type="InterPro" id="IPR002104">
    <property type="entry name" value="Integrase_catalytic"/>
</dbReference>
<dbReference type="Gene3D" id="1.10.443.10">
    <property type="entry name" value="Intergrase catalytic core"/>
    <property type="match status" value="1"/>
</dbReference>
<dbReference type="GO" id="GO:0015074">
    <property type="term" value="P:DNA integration"/>
    <property type="evidence" value="ECO:0007669"/>
    <property type="project" value="InterPro"/>
</dbReference>
<dbReference type="InterPro" id="IPR050090">
    <property type="entry name" value="Tyrosine_recombinase_XerCD"/>
</dbReference>
<organism evidence="5 6">
    <name type="scientific">Pseudochryseolinea flava</name>
    <dbReference type="NCBI Taxonomy" id="2059302"/>
    <lineage>
        <taxon>Bacteria</taxon>
        <taxon>Pseudomonadati</taxon>
        <taxon>Bacteroidota</taxon>
        <taxon>Cytophagia</taxon>
        <taxon>Cytophagales</taxon>
        <taxon>Fulvivirgaceae</taxon>
        <taxon>Pseudochryseolinea</taxon>
    </lineage>
</organism>
<dbReference type="CDD" id="cd01185">
    <property type="entry name" value="INTN1_C_like"/>
    <property type="match status" value="1"/>
</dbReference>
<dbReference type="InterPro" id="IPR011010">
    <property type="entry name" value="DNA_brk_join_enz"/>
</dbReference>
<dbReference type="PROSITE" id="PS51898">
    <property type="entry name" value="TYR_RECOMBINASE"/>
    <property type="match status" value="1"/>
</dbReference>
<protein>
    <submittedName>
        <fullName evidence="5">Site-specific integrase</fullName>
    </submittedName>
</protein>
<dbReference type="PANTHER" id="PTHR30349:SF64">
    <property type="entry name" value="PROPHAGE INTEGRASE INTD-RELATED"/>
    <property type="match status" value="1"/>
</dbReference>
<comment type="caution">
    <text evidence="5">The sequence shown here is derived from an EMBL/GenBank/DDBJ whole genome shotgun (WGS) entry which is preliminary data.</text>
</comment>
<dbReference type="EMBL" id="QMFY01000001">
    <property type="protein sequence ID" value="RAW02619.1"/>
    <property type="molecule type" value="Genomic_DNA"/>
</dbReference>
<dbReference type="Gene3D" id="1.10.150.130">
    <property type="match status" value="1"/>
</dbReference>
<evidence type="ECO:0000259" key="4">
    <source>
        <dbReference type="PROSITE" id="PS51898"/>
    </source>
</evidence>
<evidence type="ECO:0000256" key="1">
    <source>
        <dbReference type="ARBA" id="ARBA00008857"/>
    </source>
</evidence>
<dbReference type="InterPro" id="IPR035386">
    <property type="entry name" value="Arm-DNA-bind_5"/>
</dbReference>
<evidence type="ECO:0000256" key="3">
    <source>
        <dbReference type="ARBA" id="ARBA00023172"/>
    </source>
</evidence>
<evidence type="ECO:0000313" key="6">
    <source>
        <dbReference type="Proteomes" id="UP000251889"/>
    </source>
</evidence>